<feature type="region of interest" description="Disordered" evidence="1">
    <location>
        <begin position="49"/>
        <end position="83"/>
    </location>
</feature>
<name>A0A8S4QR50_9NEOP</name>
<dbReference type="AlphaFoldDB" id="A0A8S4QR50"/>
<gene>
    <name evidence="2" type="primary">jg7074</name>
    <name evidence="2" type="ORF">PAEG_LOCUS5739</name>
</gene>
<dbReference type="EMBL" id="CAKXAJ010018674">
    <property type="protein sequence ID" value="CAH2217862.1"/>
    <property type="molecule type" value="Genomic_DNA"/>
</dbReference>
<dbReference type="Proteomes" id="UP000838756">
    <property type="component" value="Unassembled WGS sequence"/>
</dbReference>
<proteinExistence type="predicted"/>
<reference evidence="2" key="1">
    <citation type="submission" date="2022-03" db="EMBL/GenBank/DDBJ databases">
        <authorList>
            <person name="Lindestad O."/>
        </authorList>
    </citation>
    <scope>NUCLEOTIDE SEQUENCE</scope>
</reference>
<comment type="caution">
    <text evidence="2">The sequence shown here is derived from an EMBL/GenBank/DDBJ whole genome shotgun (WGS) entry which is preliminary data.</text>
</comment>
<evidence type="ECO:0000313" key="3">
    <source>
        <dbReference type="Proteomes" id="UP000838756"/>
    </source>
</evidence>
<organism evidence="2 3">
    <name type="scientific">Pararge aegeria aegeria</name>
    <dbReference type="NCBI Taxonomy" id="348720"/>
    <lineage>
        <taxon>Eukaryota</taxon>
        <taxon>Metazoa</taxon>
        <taxon>Ecdysozoa</taxon>
        <taxon>Arthropoda</taxon>
        <taxon>Hexapoda</taxon>
        <taxon>Insecta</taxon>
        <taxon>Pterygota</taxon>
        <taxon>Neoptera</taxon>
        <taxon>Endopterygota</taxon>
        <taxon>Lepidoptera</taxon>
        <taxon>Glossata</taxon>
        <taxon>Ditrysia</taxon>
        <taxon>Papilionoidea</taxon>
        <taxon>Nymphalidae</taxon>
        <taxon>Satyrinae</taxon>
        <taxon>Satyrini</taxon>
        <taxon>Parargina</taxon>
        <taxon>Pararge</taxon>
    </lineage>
</organism>
<sequence length="91" mass="10087">MRRNGGKDLNFSYKMKGLHVAVLNSALNWPHSNIHKYSIRTRARRGQNMPAFAPRVGPSGVSPQQASTLSTPANTSKKRSSTSNVYIIVIY</sequence>
<feature type="compositionally biased region" description="Polar residues" evidence="1">
    <location>
        <begin position="61"/>
        <end position="83"/>
    </location>
</feature>
<keyword evidence="3" id="KW-1185">Reference proteome</keyword>
<evidence type="ECO:0000256" key="1">
    <source>
        <dbReference type="SAM" id="MobiDB-lite"/>
    </source>
</evidence>
<accession>A0A8S4QR50</accession>
<evidence type="ECO:0000313" key="2">
    <source>
        <dbReference type="EMBL" id="CAH2217862.1"/>
    </source>
</evidence>
<protein>
    <submittedName>
        <fullName evidence="2">Jg7074 protein</fullName>
    </submittedName>
</protein>